<dbReference type="InterPro" id="IPR011057">
    <property type="entry name" value="Mss4-like_sf"/>
</dbReference>
<dbReference type="NCBIfam" id="TIGR00401">
    <property type="entry name" value="msrA"/>
    <property type="match status" value="1"/>
</dbReference>
<gene>
    <name evidence="7" type="primary">msrA</name>
    <name evidence="9" type="ORF">SAMN05660652_01760</name>
</gene>
<evidence type="ECO:0000313" key="9">
    <source>
        <dbReference type="EMBL" id="SDH49651.1"/>
    </source>
</evidence>
<dbReference type="Gene3D" id="3.30.1060.10">
    <property type="entry name" value="Peptide methionine sulphoxide reductase MsrA"/>
    <property type="match status" value="1"/>
</dbReference>
<evidence type="ECO:0000259" key="8">
    <source>
        <dbReference type="PROSITE" id="PS51790"/>
    </source>
</evidence>
<proteinExistence type="inferred from homology"/>
<dbReference type="Gene3D" id="2.170.150.20">
    <property type="entry name" value="Peptide methionine sulfoxide reductase"/>
    <property type="match status" value="1"/>
</dbReference>
<dbReference type="Gene3D" id="3.40.30.10">
    <property type="entry name" value="Glutaredoxin"/>
    <property type="match status" value="1"/>
</dbReference>
<dbReference type="EMBL" id="FNCY01000006">
    <property type="protein sequence ID" value="SDH49651.1"/>
    <property type="molecule type" value="Genomic_DNA"/>
</dbReference>
<evidence type="ECO:0000256" key="7">
    <source>
        <dbReference type="HAMAP-Rule" id="MF_01401"/>
    </source>
</evidence>
<evidence type="ECO:0000256" key="4">
    <source>
        <dbReference type="ARBA" id="ARBA00047806"/>
    </source>
</evidence>
<dbReference type="PROSITE" id="PS51790">
    <property type="entry name" value="MSRB"/>
    <property type="match status" value="1"/>
</dbReference>
<dbReference type="STRING" id="83767.SAMN05660652_01760"/>
<dbReference type="InterPro" id="IPR002569">
    <property type="entry name" value="Met_Sox_Rdtase_MsrA_dom"/>
</dbReference>
<dbReference type="PANTHER" id="PTHR42799:SF2">
    <property type="entry name" value="MITOCHONDRIAL PEPTIDE METHIONINE SULFOXIDE REDUCTASE"/>
    <property type="match status" value="1"/>
</dbReference>
<dbReference type="NCBIfam" id="TIGR00357">
    <property type="entry name" value="peptide-methionine (R)-S-oxide reductase MsrB"/>
    <property type="match status" value="1"/>
</dbReference>
<dbReference type="EC" id="1.8.4.11" evidence="7"/>
<dbReference type="Pfam" id="PF01641">
    <property type="entry name" value="SelR"/>
    <property type="match status" value="1"/>
</dbReference>
<dbReference type="InterPro" id="IPR002579">
    <property type="entry name" value="Met_Sox_Rdtase_MsrB_dom"/>
</dbReference>
<dbReference type="GO" id="GO:0005737">
    <property type="term" value="C:cytoplasm"/>
    <property type="evidence" value="ECO:0007669"/>
    <property type="project" value="TreeGrafter"/>
</dbReference>
<evidence type="ECO:0000256" key="6">
    <source>
        <dbReference type="ARBA" id="ARBA00048782"/>
    </source>
</evidence>
<evidence type="ECO:0000313" key="10">
    <source>
        <dbReference type="Proteomes" id="UP000198607"/>
    </source>
</evidence>
<feature type="active site" evidence="7">
    <location>
        <position position="14"/>
    </location>
</feature>
<dbReference type="Pfam" id="PF01625">
    <property type="entry name" value="PMSR"/>
    <property type="match status" value="1"/>
</dbReference>
<comment type="function">
    <text evidence="3 7">Has an important function as a repair enzyme for proteins that have been inactivated by oxidation. Catalyzes the reversible oxidation-reduction of methionine sulfoxide in proteins to methionine.</text>
</comment>
<dbReference type="GO" id="GO:0033744">
    <property type="term" value="F:L-methionine:thioredoxin-disulfide S-oxidoreductase activity"/>
    <property type="evidence" value="ECO:0007669"/>
    <property type="project" value="RHEA"/>
</dbReference>
<dbReference type="PANTHER" id="PTHR42799">
    <property type="entry name" value="MITOCHONDRIAL PEPTIDE METHIONINE SULFOXIDE REDUCTASE"/>
    <property type="match status" value="1"/>
</dbReference>
<protein>
    <recommendedName>
        <fullName evidence="7">Peptide methionine sulfoxide reductase MsrA</fullName>
        <shortName evidence="7">Protein-methionine-S-oxide reductase</shortName>
        <ecNumber evidence="7">1.8.4.11</ecNumber>
    </recommendedName>
    <alternativeName>
        <fullName evidence="7">Peptide-methionine (S)-S-oxide reductase</fullName>
        <shortName evidence="7">Peptide Met(O) reductase</shortName>
    </alternativeName>
</protein>
<dbReference type="GO" id="GO:0008113">
    <property type="term" value="F:peptide-methionine (S)-S-oxide reductase activity"/>
    <property type="evidence" value="ECO:0007669"/>
    <property type="project" value="UniProtKB-UniRule"/>
</dbReference>
<dbReference type="HAMAP" id="MF_01401">
    <property type="entry name" value="MsrA"/>
    <property type="match status" value="1"/>
</dbReference>
<reference evidence="9 10" key="1">
    <citation type="submission" date="2016-10" db="EMBL/GenBank/DDBJ databases">
        <authorList>
            <person name="de Groot N.N."/>
        </authorList>
    </citation>
    <scope>NUCLEOTIDE SEQUENCE [LARGE SCALE GENOMIC DNA]</scope>
    <source>
        <strain evidence="9 10">DSM 5885</strain>
    </source>
</reference>
<name>A0A1G8CVX3_9RHOO</name>
<dbReference type="RefSeq" id="WP_091936669.1">
    <property type="nucleotide sequence ID" value="NZ_FNCY01000006.1"/>
</dbReference>
<accession>A0A1G8CVX3</accession>
<dbReference type="SUPFAM" id="SSF55068">
    <property type="entry name" value="Peptide methionine sulfoxide reductase"/>
    <property type="match status" value="1"/>
</dbReference>
<dbReference type="GO" id="GO:0033743">
    <property type="term" value="F:peptide-methionine (R)-S-oxide reductase activity"/>
    <property type="evidence" value="ECO:0007669"/>
    <property type="project" value="UniProtKB-EC"/>
</dbReference>
<organism evidence="9 10">
    <name type="scientific">Propionivibrio dicarboxylicus</name>
    <dbReference type="NCBI Taxonomy" id="83767"/>
    <lineage>
        <taxon>Bacteria</taxon>
        <taxon>Pseudomonadati</taxon>
        <taxon>Pseudomonadota</taxon>
        <taxon>Betaproteobacteria</taxon>
        <taxon>Rhodocyclales</taxon>
        <taxon>Rhodocyclaceae</taxon>
        <taxon>Propionivibrio</taxon>
    </lineage>
</organism>
<dbReference type="AlphaFoldDB" id="A0A1G8CVX3"/>
<sequence length="391" mass="44050">MHDGKESIVLGMGCFWGAEKRMAALEGVDVESGYANGDIDGNYEAVLQHERRRQRGQSSLRNHAEVVRVTFDPDRVDLETVLARFWESHDPTQGDRQGNDIGSNYRSAIYLERPDQQAVAEQSRERYQRALDAAGKGRITTEIMRLTRYFRAEDYHQRYLQKNPHGYCGLGGTGIPYPRQDMHKEHEEHEGLFVFMRSDCAAGQRLARDILTDWHAPLPVTPVSFDAVPTGIGLNEKIAVSPTIVFVRKSREVARLAGYDGNPLAFWHWLGRHLLSPEQQRIALQHGTERPFTSPLLDETRAGRFIDPITGVTLFRSAAKFDSACGWPSFFMPEDGALSFHEDDSFGMNRIEVRSASSGIHLGHVFDDGPPPTGQRYCINGAVLRFIPEPD</sequence>
<keyword evidence="2" id="KW-0511">Multifunctional enzyme</keyword>
<comment type="catalytic activity">
    <reaction evidence="6 7">
        <text>[thioredoxin]-disulfide + L-methionine + H2O = L-methionine (S)-S-oxide + [thioredoxin]-dithiol</text>
        <dbReference type="Rhea" id="RHEA:19993"/>
        <dbReference type="Rhea" id="RHEA-COMP:10698"/>
        <dbReference type="Rhea" id="RHEA-COMP:10700"/>
        <dbReference type="ChEBI" id="CHEBI:15377"/>
        <dbReference type="ChEBI" id="CHEBI:29950"/>
        <dbReference type="ChEBI" id="CHEBI:50058"/>
        <dbReference type="ChEBI" id="CHEBI:57844"/>
        <dbReference type="ChEBI" id="CHEBI:58772"/>
        <dbReference type="EC" id="1.8.4.11"/>
    </reaction>
</comment>
<comment type="catalytic activity">
    <reaction evidence="4 7">
        <text>L-methionyl-[protein] + [thioredoxin]-disulfide + H2O = L-methionyl-(S)-S-oxide-[protein] + [thioredoxin]-dithiol</text>
        <dbReference type="Rhea" id="RHEA:14217"/>
        <dbReference type="Rhea" id="RHEA-COMP:10698"/>
        <dbReference type="Rhea" id="RHEA-COMP:10700"/>
        <dbReference type="Rhea" id="RHEA-COMP:12313"/>
        <dbReference type="Rhea" id="RHEA-COMP:12315"/>
        <dbReference type="ChEBI" id="CHEBI:15377"/>
        <dbReference type="ChEBI" id="CHEBI:16044"/>
        <dbReference type="ChEBI" id="CHEBI:29950"/>
        <dbReference type="ChEBI" id="CHEBI:44120"/>
        <dbReference type="ChEBI" id="CHEBI:50058"/>
        <dbReference type="EC" id="1.8.4.11"/>
    </reaction>
</comment>
<dbReference type="SUPFAM" id="SSF51316">
    <property type="entry name" value="Mss4-like"/>
    <property type="match status" value="1"/>
</dbReference>
<dbReference type="InterPro" id="IPR036509">
    <property type="entry name" value="Met_Sox_Rdtase_MsrA_sf"/>
</dbReference>
<dbReference type="GO" id="GO:0034599">
    <property type="term" value="P:cellular response to oxidative stress"/>
    <property type="evidence" value="ECO:0007669"/>
    <property type="project" value="TreeGrafter"/>
</dbReference>
<dbReference type="Proteomes" id="UP000198607">
    <property type="component" value="Unassembled WGS sequence"/>
</dbReference>
<dbReference type="OrthoDB" id="4174719at2"/>
<keyword evidence="10" id="KW-1185">Reference proteome</keyword>
<evidence type="ECO:0000256" key="2">
    <source>
        <dbReference type="ARBA" id="ARBA00023268"/>
    </source>
</evidence>
<evidence type="ECO:0000256" key="3">
    <source>
        <dbReference type="ARBA" id="ARBA00024679"/>
    </source>
</evidence>
<keyword evidence="1 7" id="KW-0560">Oxidoreductase</keyword>
<evidence type="ECO:0000256" key="5">
    <source>
        <dbReference type="ARBA" id="ARBA00048488"/>
    </source>
</evidence>
<evidence type="ECO:0000256" key="1">
    <source>
        <dbReference type="ARBA" id="ARBA00023002"/>
    </source>
</evidence>
<comment type="catalytic activity">
    <reaction evidence="5">
        <text>L-methionyl-[protein] + [thioredoxin]-disulfide + H2O = L-methionyl-(R)-S-oxide-[protein] + [thioredoxin]-dithiol</text>
        <dbReference type="Rhea" id="RHEA:24164"/>
        <dbReference type="Rhea" id="RHEA-COMP:10698"/>
        <dbReference type="Rhea" id="RHEA-COMP:10700"/>
        <dbReference type="Rhea" id="RHEA-COMP:12313"/>
        <dbReference type="Rhea" id="RHEA-COMP:12314"/>
        <dbReference type="ChEBI" id="CHEBI:15377"/>
        <dbReference type="ChEBI" id="CHEBI:16044"/>
        <dbReference type="ChEBI" id="CHEBI:29950"/>
        <dbReference type="ChEBI" id="CHEBI:45764"/>
        <dbReference type="ChEBI" id="CHEBI:50058"/>
        <dbReference type="EC" id="1.8.4.12"/>
    </reaction>
</comment>
<feature type="domain" description="MsrB" evidence="8">
    <location>
        <begin position="268"/>
        <end position="389"/>
    </location>
</feature>
<comment type="similarity">
    <text evidence="7">Belongs to the MsrA Met sulfoxide reductase family.</text>
</comment>
<dbReference type="InterPro" id="IPR050162">
    <property type="entry name" value="MsrA_MetSO_reductase"/>
</dbReference>